<dbReference type="NCBIfam" id="TIGR00177">
    <property type="entry name" value="molyb_syn"/>
    <property type="match status" value="1"/>
</dbReference>
<evidence type="ECO:0000313" key="5">
    <source>
        <dbReference type="Proteomes" id="UP000189735"/>
    </source>
</evidence>
<dbReference type="EMBL" id="FUYG01000009">
    <property type="protein sequence ID" value="SKB00844.1"/>
    <property type="molecule type" value="Genomic_DNA"/>
</dbReference>
<evidence type="ECO:0000259" key="3">
    <source>
        <dbReference type="SMART" id="SM00852"/>
    </source>
</evidence>
<comment type="pathway">
    <text evidence="1">Cofactor biosynthesis; molybdopterin biosynthesis.</text>
</comment>
<evidence type="ECO:0000256" key="2">
    <source>
        <dbReference type="ARBA" id="ARBA00023150"/>
    </source>
</evidence>
<organism evidence="4 5">
    <name type="scientific">Agreia bicolorata</name>
    <dbReference type="NCBI Taxonomy" id="110935"/>
    <lineage>
        <taxon>Bacteria</taxon>
        <taxon>Bacillati</taxon>
        <taxon>Actinomycetota</taxon>
        <taxon>Actinomycetes</taxon>
        <taxon>Micrococcales</taxon>
        <taxon>Microbacteriaceae</taxon>
        <taxon>Agreia</taxon>
    </lineage>
</organism>
<dbReference type="Proteomes" id="UP000189735">
    <property type="component" value="Unassembled WGS sequence"/>
</dbReference>
<name>A0A1T4YGD9_9MICO</name>
<dbReference type="PANTHER" id="PTHR43764:SF1">
    <property type="entry name" value="MOLYBDOPTERIN MOLYBDOTRANSFERASE"/>
    <property type="match status" value="1"/>
</dbReference>
<evidence type="ECO:0000256" key="1">
    <source>
        <dbReference type="ARBA" id="ARBA00005046"/>
    </source>
</evidence>
<dbReference type="SMART" id="SM00852">
    <property type="entry name" value="MoCF_biosynth"/>
    <property type="match status" value="1"/>
</dbReference>
<evidence type="ECO:0000313" key="4">
    <source>
        <dbReference type="EMBL" id="SKB00844.1"/>
    </source>
</evidence>
<dbReference type="InterPro" id="IPR051920">
    <property type="entry name" value="MPT_Adenylyltrnsfr/MoaC-Rel"/>
</dbReference>
<dbReference type="UniPathway" id="UPA00344"/>
<dbReference type="InterPro" id="IPR036425">
    <property type="entry name" value="MoaB/Mog-like_dom_sf"/>
</dbReference>
<dbReference type="CDD" id="cd00886">
    <property type="entry name" value="MogA_MoaB"/>
    <property type="match status" value="1"/>
</dbReference>
<dbReference type="Pfam" id="PF00994">
    <property type="entry name" value="MoCF_biosynth"/>
    <property type="match status" value="1"/>
</dbReference>
<accession>A0A1T4YGD9</accession>
<dbReference type="Gene3D" id="3.40.980.10">
    <property type="entry name" value="MoaB/Mog-like domain"/>
    <property type="match status" value="1"/>
</dbReference>
<dbReference type="InterPro" id="IPR008284">
    <property type="entry name" value="MoCF_biosynth_CS"/>
</dbReference>
<keyword evidence="2" id="KW-0501">Molybdenum cofactor biosynthesis</keyword>
<keyword evidence="4" id="KW-0808">Transferase</keyword>
<dbReference type="PANTHER" id="PTHR43764">
    <property type="entry name" value="MOLYBDENUM COFACTOR BIOSYNTHESIS"/>
    <property type="match status" value="1"/>
</dbReference>
<dbReference type="RefSeq" id="WP_078715156.1">
    <property type="nucleotide sequence ID" value="NZ_FUYG01000009.1"/>
</dbReference>
<dbReference type="SUPFAM" id="SSF53218">
    <property type="entry name" value="Molybdenum cofactor biosynthesis proteins"/>
    <property type="match status" value="1"/>
</dbReference>
<keyword evidence="4" id="KW-0548">Nucleotidyltransferase</keyword>
<dbReference type="GO" id="GO:0016779">
    <property type="term" value="F:nucleotidyltransferase activity"/>
    <property type="evidence" value="ECO:0007669"/>
    <property type="project" value="UniProtKB-KW"/>
</dbReference>
<proteinExistence type="predicted"/>
<gene>
    <name evidence="4" type="ORF">SAMN06295879_3093</name>
</gene>
<feature type="domain" description="MoaB/Mog" evidence="3">
    <location>
        <begin position="14"/>
        <end position="157"/>
    </location>
</feature>
<dbReference type="InterPro" id="IPR001453">
    <property type="entry name" value="MoaB/Mog_dom"/>
</dbReference>
<dbReference type="AlphaFoldDB" id="A0A1T4YGD9"/>
<dbReference type="PROSITE" id="PS01078">
    <property type="entry name" value="MOCF_BIOSYNTHESIS_1"/>
    <property type="match status" value="1"/>
</dbReference>
<protein>
    <submittedName>
        <fullName evidence="4">Molybdopterin adenylyltransferase</fullName>
    </submittedName>
</protein>
<sequence>MTNPLGEPRERRAHVIVASTRAAAGVYDDRTGPVIADWLRHRGWANPIVQVVPDGDEVVAALQDAIESGVDLLVTTGGTGVTPTDRTPEATLPLLDRELPGVIEAIRRRGAESTPLASLTRGHAGIARGRTFVVNLPGSTGGVKDGLAVLDEVLDHVLDQLHGGDHEH</sequence>
<reference evidence="5" key="1">
    <citation type="submission" date="2017-02" db="EMBL/GenBank/DDBJ databases">
        <authorList>
            <person name="Varghese N."/>
            <person name="Submissions S."/>
        </authorList>
    </citation>
    <scope>NUCLEOTIDE SEQUENCE [LARGE SCALE GENOMIC DNA]</scope>
    <source>
        <strain evidence="5">VKM Ac-2052</strain>
    </source>
</reference>
<dbReference type="GO" id="GO:0006777">
    <property type="term" value="P:Mo-molybdopterin cofactor biosynthetic process"/>
    <property type="evidence" value="ECO:0007669"/>
    <property type="project" value="UniProtKB-KW"/>
</dbReference>